<accession>A0ABT8YH84</accession>
<dbReference type="Pfam" id="PF13279">
    <property type="entry name" value="4HBT_2"/>
    <property type="match status" value="1"/>
</dbReference>
<comment type="caution">
    <text evidence="3">The sequence shown here is derived from an EMBL/GenBank/DDBJ whole genome shotgun (WGS) entry which is preliminary data.</text>
</comment>
<dbReference type="EMBL" id="JAUOZU010000001">
    <property type="protein sequence ID" value="MDO6962620.1"/>
    <property type="molecule type" value="Genomic_DNA"/>
</dbReference>
<dbReference type="Gene3D" id="3.10.129.10">
    <property type="entry name" value="Hotdog Thioesterase"/>
    <property type="match status" value="1"/>
</dbReference>
<dbReference type="InterPro" id="IPR029069">
    <property type="entry name" value="HotDog_dom_sf"/>
</dbReference>
<dbReference type="PANTHER" id="PTHR31793:SF27">
    <property type="entry name" value="NOVEL THIOESTERASE SUPERFAMILY DOMAIN AND SAPOSIN A-TYPE DOMAIN CONTAINING PROTEIN (0610012H03RIK)"/>
    <property type="match status" value="1"/>
</dbReference>
<comment type="similarity">
    <text evidence="1">Belongs to the 4-hydroxybenzoyl-CoA thioesterase family.</text>
</comment>
<dbReference type="InterPro" id="IPR050563">
    <property type="entry name" value="4-hydroxybenzoyl-CoA_TE"/>
</dbReference>
<sequence>MILAERTKPAREDFRVFRPLQTRWSDNDIYGHMNNVVHYSLFDTAVNGYLIEQGVLDPHGGDEVFLVIETGCRYYAEMAFPDHITAGLRVAHLGNSSVRYEIALFRGNEETASAEGHFVHVNVGKADRRPKPIGEATRRILEAMKISP</sequence>
<reference evidence="3" key="2">
    <citation type="submission" date="2023-07" db="EMBL/GenBank/DDBJ databases">
        <authorList>
            <person name="Shen H."/>
        </authorList>
    </citation>
    <scope>NUCLEOTIDE SEQUENCE</scope>
    <source>
        <strain evidence="3">TNR-22</strain>
    </source>
</reference>
<evidence type="ECO:0000313" key="3">
    <source>
        <dbReference type="EMBL" id="MDO6962620.1"/>
    </source>
</evidence>
<dbReference type="PANTHER" id="PTHR31793">
    <property type="entry name" value="4-HYDROXYBENZOYL-COA THIOESTERASE FAMILY MEMBER"/>
    <property type="match status" value="1"/>
</dbReference>
<organism evidence="3 4">
    <name type="scientific">Rhizobium alvei</name>
    <dbReference type="NCBI Taxonomy" id="1132659"/>
    <lineage>
        <taxon>Bacteria</taxon>
        <taxon>Pseudomonadati</taxon>
        <taxon>Pseudomonadota</taxon>
        <taxon>Alphaproteobacteria</taxon>
        <taxon>Hyphomicrobiales</taxon>
        <taxon>Rhizobiaceae</taxon>
        <taxon>Rhizobium/Agrobacterium group</taxon>
        <taxon>Rhizobium</taxon>
    </lineage>
</organism>
<evidence type="ECO:0000256" key="1">
    <source>
        <dbReference type="ARBA" id="ARBA00005953"/>
    </source>
</evidence>
<keyword evidence="2 3" id="KW-0378">Hydrolase</keyword>
<reference evidence="3" key="1">
    <citation type="journal article" date="2015" name="Int. J. Syst. Evol. Microbiol.">
        <title>Rhizobium alvei sp. nov., isolated from a freshwater river.</title>
        <authorList>
            <person name="Sheu S.Y."/>
            <person name="Huang H.W."/>
            <person name="Young C.C."/>
            <person name="Chen W.M."/>
        </authorList>
    </citation>
    <scope>NUCLEOTIDE SEQUENCE</scope>
    <source>
        <strain evidence="3">TNR-22</strain>
    </source>
</reference>
<proteinExistence type="inferred from homology"/>
<dbReference type="GO" id="GO:0016787">
    <property type="term" value="F:hydrolase activity"/>
    <property type="evidence" value="ECO:0007669"/>
    <property type="project" value="UniProtKB-KW"/>
</dbReference>
<protein>
    <submittedName>
        <fullName evidence="3">Thioesterase family protein</fullName>
        <ecNumber evidence="3">3.1.2.-</ecNumber>
    </submittedName>
</protein>
<dbReference type="Proteomes" id="UP001174932">
    <property type="component" value="Unassembled WGS sequence"/>
</dbReference>
<dbReference type="EC" id="3.1.2.-" evidence="3"/>
<evidence type="ECO:0000256" key="2">
    <source>
        <dbReference type="ARBA" id="ARBA00022801"/>
    </source>
</evidence>
<gene>
    <name evidence="3" type="ORF">Q4481_01550</name>
</gene>
<dbReference type="SUPFAM" id="SSF54637">
    <property type="entry name" value="Thioesterase/thiol ester dehydrase-isomerase"/>
    <property type="match status" value="1"/>
</dbReference>
<evidence type="ECO:0000313" key="4">
    <source>
        <dbReference type="Proteomes" id="UP001174932"/>
    </source>
</evidence>
<dbReference type="CDD" id="cd00586">
    <property type="entry name" value="4HBT"/>
    <property type="match status" value="1"/>
</dbReference>
<name>A0ABT8YH84_9HYPH</name>
<keyword evidence="4" id="KW-1185">Reference proteome</keyword>